<name>A0ABP0JI34_9DINO</name>
<sequence length="390" mass="44258">VGEAGKKKWKENGQMKTKKTNGCRPEETGGQMVAKVLLKKAGRGEAAFLELQQKLKFHEETQKAIQGLKEGQLSEDEFWNKLCKNEKTALWKKFECERNKSPEARKAWLEMEGKGVMEKKKQLLLHFIKTGQKSAGGLKQSQEASQSKQENELFEWVPWKQVQDWYGKDEALARVEQGLLPVRKVGRKFFGFLLVKQQTTLSLEQKKRLAAEQEMALKGPELLACKKALAAGRTEKEWEALWSERRPEKSFQLEDALSESSSDTSPGEEVATEEEADEEKQKKLEAEKLAKQKAAAEKWSKKLEEATQVGEDEKETKVKKMLSIVSKEVADLKKACKKASSSDWGKHELANLSKCRDELEDLQMDCLESVKEKLLQSAAALKASKKLIEK</sequence>
<proteinExistence type="predicted"/>
<feature type="region of interest" description="Disordered" evidence="1">
    <location>
        <begin position="251"/>
        <end position="288"/>
    </location>
</feature>
<dbReference type="EMBL" id="CAXAMM010007399">
    <property type="protein sequence ID" value="CAK9014087.1"/>
    <property type="molecule type" value="Genomic_DNA"/>
</dbReference>
<evidence type="ECO:0000313" key="3">
    <source>
        <dbReference type="Proteomes" id="UP001642464"/>
    </source>
</evidence>
<gene>
    <name evidence="2" type="ORF">SCF082_LOCUS12195</name>
</gene>
<dbReference type="Proteomes" id="UP001642464">
    <property type="component" value="Unassembled WGS sequence"/>
</dbReference>
<feature type="compositionally biased region" description="Basic and acidic residues" evidence="1">
    <location>
        <begin position="1"/>
        <end position="13"/>
    </location>
</feature>
<protein>
    <submittedName>
        <fullName evidence="2">Uncharacterized protein</fullName>
    </submittedName>
</protein>
<feature type="region of interest" description="Disordered" evidence="1">
    <location>
        <begin position="1"/>
        <end position="27"/>
    </location>
</feature>
<comment type="caution">
    <text evidence="2">The sequence shown here is derived from an EMBL/GenBank/DDBJ whole genome shotgun (WGS) entry which is preliminary data.</text>
</comment>
<reference evidence="2 3" key="1">
    <citation type="submission" date="2024-02" db="EMBL/GenBank/DDBJ databases">
        <authorList>
            <person name="Chen Y."/>
            <person name="Shah S."/>
            <person name="Dougan E. K."/>
            <person name="Thang M."/>
            <person name="Chan C."/>
        </authorList>
    </citation>
    <scope>NUCLEOTIDE SEQUENCE [LARGE SCALE GENOMIC DNA]</scope>
</reference>
<feature type="compositionally biased region" description="Basic and acidic residues" evidence="1">
    <location>
        <begin position="279"/>
        <end position="288"/>
    </location>
</feature>
<accession>A0ABP0JI34</accession>
<evidence type="ECO:0000313" key="2">
    <source>
        <dbReference type="EMBL" id="CAK9014087.1"/>
    </source>
</evidence>
<evidence type="ECO:0000256" key="1">
    <source>
        <dbReference type="SAM" id="MobiDB-lite"/>
    </source>
</evidence>
<keyword evidence="3" id="KW-1185">Reference proteome</keyword>
<feature type="non-terminal residue" evidence="2">
    <location>
        <position position="1"/>
    </location>
</feature>
<organism evidence="2 3">
    <name type="scientific">Durusdinium trenchii</name>
    <dbReference type="NCBI Taxonomy" id="1381693"/>
    <lineage>
        <taxon>Eukaryota</taxon>
        <taxon>Sar</taxon>
        <taxon>Alveolata</taxon>
        <taxon>Dinophyceae</taxon>
        <taxon>Suessiales</taxon>
        <taxon>Symbiodiniaceae</taxon>
        <taxon>Durusdinium</taxon>
    </lineage>
</organism>